<keyword evidence="2" id="KW-1185">Reference proteome</keyword>
<sequence length="164" mass="17817">VTCTYSKTHAFNTAIAALIQLTNSLTSHSDASKIGCAVVRYGVECTVRMLSPMAPGIGEELWELLCQGGQPGSRNNSVFSEQWPAVDEEGLRSQSVTCVVQINGKMRSKLTLPADHEFNAHELYGRALNEPSLAKWVTDKETGQSKPLKRAIVAKGGKLVNFII</sequence>
<keyword evidence="1" id="KW-0436">Ligase</keyword>
<name>A0ACC1HL47_9FUNG</name>
<organism evidence="1 2">
    <name type="scientific">Spiromyces aspiralis</name>
    <dbReference type="NCBI Taxonomy" id="68401"/>
    <lineage>
        <taxon>Eukaryota</taxon>
        <taxon>Fungi</taxon>
        <taxon>Fungi incertae sedis</taxon>
        <taxon>Zoopagomycota</taxon>
        <taxon>Kickxellomycotina</taxon>
        <taxon>Kickxellomycetes</taxon>
        <taxon>Kickxellales</taxon>
        <taxon>Kickxellaceae</taxon>
        <taxon>Spiromyces</taxon>
    </lineage>
</organism>
<evidence type="ECO:0000313" key="1">
    <source>
        <dbReference type="EMBL" id="KAJ1676922.1"/>
    </source>
</evidence>
<reference evidence="1" key="1">
    <citation type="submission" date="2022-06" db="EMBL/GenBank/DDBJ databases">
        <title>Phylogenomic reconstructions and comparative analyses of Kickxellomycotina fungi.</title>
        <authorList>
            <person name="Reynolds N.K."/>
            <person name="Stajich J.E."/>
            <person name="Barry K."/>
            <person name="Grigoriev I.V."/>
            <person name="Crous P."/>
            <person name="Smith M.E."/>
        </authorList>
    </citation>
    <scope>NUCLEOTIDE SEQUENCE</scope>
    <source>
        <strain evidence="1">RSA 2271</strain>
    </source>
</reference>
<dbReference type="EC" id="6.1.1.4" evidence="1"/>
<proteinExistence type="predicted"/>
<comment type="caution">
    <text evidence="1">The sequence shown here is derived from an EMBL/GenBank/DDBJ whole genome shotgun (WGS) entry which is preliminary data.</text>
</comment>
<accession>A0ACC1HL47</accession>
<gene>
    <name evidence="1" type="primary">NAM2_2</name>
    <name evidence="1" type="ORF">EV182_007234</name>
</gene>
<dbReference type="EMBL" id="JAMZIH010003280">
    <property type="protein sequence ID" value="KAJ1676922.1"/>
    <property type="molecule type" value="Genomic_DNA"/>
</dbReference>
<dbReference type="Proteomes" id="UP001145114">
    <property type="component" value="Unassembled WGS sequence"/>
</dbReference>
<feature type="non-terminal residue" evidence="1">
    <location>
        <position position="1"/>
    </location>
</feature>
<evidence type="ECO:0000313" key="2">
    <source>
        <dbReference type="Proteomes" id="UP001145114"/>
    </source>
</evidence>
<protein>
    <submittedName>
        <fullName evidence="1">Leucyl-tRNA synthetase, mitochondrial</fullName>
        <ecNumber evidence="1">6.1.1.4</ecNumber>
    </submittedName>
</protein>